<name>A0ABP4REP3_9ACTN</name>
<accession>A0ABP4REP3</accession>
<reference evidence="3" key="1">
    <citation type="journal article" date="2019" name="Int. J. Syst. Evol. Microbiol.">
        <title>The Global Catalogue of Microorganisms (GCM) 10K type strain sequencing project: providing services to taxonomists for standard genome sequencing and annotation.</title>
        <authorList>
            <consortium name="The Broad Institute Genomics Platform"/>
            <consortium name="The Broad Institute Genome Sequencing Center for Infectious Disease"/>
            <person name="Wu L."/>
            <person name="Ma J."/>
        </authorList>
    </citation>
    <scope>NUCLEOTIDE SEQUENCE [LARGE SCALE GENOMIC DNA]</scope>
    <source>
        <strain evidence="3">JCM 13929</strain>
    </source>
</reference>
<evidence type="ECO:0008006" key="4">
    <source>
        <dbReference type="Google" id="ProtNLM"/>
    </source>
</evidence>
<keyword evidence="3" id="KW-1185">Reference proteome</keyword>
<evidence type="ECO:0000256" key="1">
    <source>
        <dbReference type="SAM" id="SignalP"/>
    </source>
</evidence>
<evidence type="ECO:0000313" key="3">
    <source>
        <dbReference type="Proteomes" id="UP001500064"/>
    </source>
</evidence>
<feature type="signal peptide" evidence="1">
    <location>
        <begin position="1"/>
        <end position="27"/>
    </location>
</feature>
<dbReference type="RefSeq" id="WP_346108533.1">
    <property type="nucleotide sequence ID" value="NZ_BAAAMU010000038.1"/>
</dbReference>
<proteinExistence type="predicted"/>
<organism evidence="2 3">
    <name type="scientific">Nonomuraea maheshkhaliensis</name>
    <dbReference type="NCBI Taxonomy" id="419590"/>
    <lineage>
        <taxon>Bacteria</taxon>
        <taxon>Bacillati</taxon>
        <taxon>Actinomycetota</taxon>
        <taxon>Actinomycetes</taxon>
        <taxon>Streptosporangiales</taxon>
        <taxon>Streptosporangiaceae</taxon>
        <taxon>Nonomuraea</taxon>
    </lineage>
</organism>
<evidence type="ECO:0000313" key="2">
    <source>
        <dbReference type="EMBL" id="GAA1647264.1"/>
    </source>
</evidence>
<dbReference type="EMBL" id="BAAAMU010000038">
    <property type="protein sequence ID" value="GAA1647264.1"/>
    <property type="molecule type" value="Genomic_DNA"/>
</dbReference>
<dbReference type="PROSITE" id="PS51257">
    <property type="entry name" value="PROKAR_LIPOPROTEIN"/>
    <property type="match status" value="1"/>
</dbReference>
<keyword evidence="1" id="KW-0732">Signal</keyword>
<feature type="chain" id="PRO_5045985429" description="Spore-associated protein A" evidence="1">
    <location>
        <begin position="28"/>
        <end position="119"/>
    </location>
</feature>
<comment type="caution">
    <text evidence="2">The sequence shown here is derived from an EMBL/GenBank/DDBJ whole genome shotgun (WGS) entry which is preliminary data.</text>
</comment>
<sequence length="119" mass="11893">MSGVKRAAVVAAAAGLGLTLTPGMAQAASASCYVSVGSSSCSSGSIPADAAEHYIYFSVRGGLTCAQADFRIIDSTNGAIVYSRHVGAGVASGYVRGLYASYYLRVINSCGGGGGKIEN</sequence>
<dbReference type="Proteomes" id="UP001500064">
    <property type="component" value="Unassembled WGS sequence"/>
</dbReference>
<gene>
    <name evidence="2" type="ORF">GCM10009733_050410</name>
</gene>
<protein>
    <recommendedName>
        <fullName evidence="4">Spore-associated protein A</fullName>
    </recommendedName>
</protein>